<dbReference type="Gene3D" id="3.30.457.10">
    <property type="entry name" value="Copper amine oxidase-like, N-terminal domain"/>
    <property type="match status" value="1"/>
</dbReference>
<comment type="caution">
    <text evidence="4">The sequence shown here is derived from an EMBL/GenBank/DDBJ whole genome shotgun (WGS) entry which is preliminary data.</text>
</comment>
<evidence type="ECO:0000313" key="5">
    <source>
        <dbReference type="Proteomes" id="UP000481030"/>
    </source>
</evidence>
<name>A0A6L3V9Y5_9BACI</name>
<sequence length="322" mass="36613">MEKVIKRLTFALVAVFAITIFLASNSASANDDIKVFLNNEEVKLDQKPVIKNGRTLVPIRFATERLGGEVNWDQKGKVVTIKNNGYITALPIGQKTVTVSHMGEVNKIQLDVPVQLINGRTVVPLRFVGGILGVDVRWDFQYKDVYLSKTGMNLIPSDFEKNIYNKELRKIKDFGKPTVNYEKFLAMNLEKADSMDNKYLFAQEPEFDFRVDIYHFKDFHRGLYDFSNSITVFSYPTRVVYYGNDLPKSSYPGVSEENYATIKEGMTYEEVIKIFGGPGAMNERGKMAEGYVWLSPKNEGTAQISFIKKDNSLQVSSTKWID</sequence>
<feature type="chain" id="PRO_5026941258" evidence="2">
    <location>
        <begin position="30"/>
        <end position="322"/>
    </location>
</feature>
<dbReference type="OrthoDB" id="2503396at2"/>
<gene>
    <name evidence="4" type="ORF">F7731_11805</name>
</gene>
<dbReference type="Proteomes" id="UP000481030">
    <property type="component" value="Unassembled WGS sequence"/>
</dbReference>
<feature type="domain" description="Copper amine oxidase-like N-terminal" evidence="3">
    <location>
        <begin position="37"/>
        <end position="146"/>
    </location>
</feature>
<dbReference type="EMBL" id="WBOS01000004">
    <property type="protein sequence ID" value="KAB2336177.1"/>
    <property type="molecule type" value="Genomic_DNA"/>
</dbReference>
<feature type="signal peptide" evidence="2">
    <location>
        <begin position="1"/>
        <end position="29"/>
    </location>
</feature>
<dbReference type="SUPFAM" id="SSF55383">
    <property type="entry name" value="Copper amine oxidase, domain N"/>
    <property type="match status" value="1"/>
</dbReference>
<dbReference type="Gene3D" id="3.30.1450.10">
    <property type="match status" value="1"/>
</dbReference>
<dbReference type="InterPro" id="IPR036582">
    <property type="entry name" value="Mao_N_sf"/>
</dbReference>
<keyword evidence="1 2" id="KW-0732">Signal</keyword>
<dbReference type="Pfam" id="PF07833">
    <property type="entry name" value="Cu_amine_oxidN1"/>
    <property type="match status" value="1"/>
</dbReference>
<dbReference type="AlphaFoldDB" id="A0A6L3V9Y5"/>
<dbReference type="InterPro" id="IPR037873">
    <property type="entry name" value="BamE-like"/>
</dbReference>
<keyword evidence="5" id="KW-1185">Reference proteome</keyword>
<evidence type="ECO:0000256" key="1">
    <source>
        <dbReference type="ARBA" id="ARBA00022729"/>
    </source>
</evidence>
<accession>A0A6L3V9Y5</accession>
<evidence type="ECO:0000256" key="2">
    <source>
        <dbReference type="SAM" id="SignalP"/>
    </source>
</evidence>
<evidence type="ECO:0000313" key="4">
    <source>
        <dbReference type="EMBL" id="KAB2336177.1"/>
    </source>
</evidence>
<proteinExistence type="predicted"/>
<evidence type="ECO:0000259" key="3">
    <source>
        <dbReference type="Pfam" id="PF07833"/>
    </source>
</evidence>
<protein>
    <submittedName>
        <fullName evidence="4">Copper amine oxidase N-terminal domain-containing protein</fullName>
    </submittedName>
</protein>
<dbReference type="InterPro" id="IPR012854">
    <property type="entry name" value="Cu_amine_oxidase-like_N"/>
</dbReference>
<organism evidence="4 5">
    <name type="scientific">Cytobacillus depressus</name>
    <dbReference type="NCBI Taxonomy" id="1602942"/>
    <lineage>
        <taxon>Bacteria</taxon>
        <taxon>Bacillati</taxon>
        <taxon>Bacillota</taxon>
        <taxon>Bacilli</taxon>
        <taxon>Bacillales</taxon>
        <taxon>Bacillaceae</taxon>
        <taxon>Cytobacillus</taxon>
    </lineage>
</organism>
<reference evidence="4 5" key="1">
    <citation type="journal article" date="2016" name="Antonie Van Leeuwenhoek">
        <title>Bacillus depressus sp. nov., isolated from soil of a sunflower field.</title>
        <authorList>
            <person name="Wei X."/>
            <person name="Xin D."/>
            <person name="Xin Y."/>
            <person name="Zhang H."/>
            <person name="Wang T."/>
            <person name="Zhang J."/>
        </authorList>
    </citation>
    <scope>NUCLEOTIDE SEQUENCE [LARGE SCALE GENOMIC DNA]</scope>
    <source>
        <strain evidence="4 5">BZ1</strain>
    </source>
</reference>